<feature type="region of interest" description="Disordered" evidence="2">
    <location>
        <begin position="1"/>
        <end position="25"/>
    </location>
</feature>
<gene>
    <name evidence="3" type="ORF">Pmar_PMAR005771</name>
</gene>
<feature type="coiled-coil region" evidence="1">
    <location>
        <begin position="347"/>
        <end position="392"/>
    </location>
</feature>
<dbReference type="GeneID" id="9053570"/>
<keyword evidence="1" id="KW-0175">Coiled coil</keyword>
<dbReference type="Proteomes" id="UP000007800">
    <property type="component" value="Unassembled WGS sequence"/>
</dbReference>
<evidence type="ECO:0000256" key="1">
    <source>
        <dbReference type="SAM" id="Coils"/>
    </source>
</evidence>
<reference evidence="3 4" key="1">
    <citation type="submission" date="2008-07" db="EMBL/GenBank/DDBJ databases">
        <authorList>
            <person name="El-Sayed N."/>
            <person name="Caler E."/>
            <person name="Inman J."/>
            <person name="Amedeo P."/>
            <person name="Hass B."/>
            <person name="Wortman J."/>
        </authorList>
    </citation>
    <scope>NUCLEOTIDE SEQUENCE [LARGE SCALE GENOMIC DNA]</scope>
    <source>
        <strain evidence="4">ATCC 50983 / TXsc</strain>
    </source>
</reference>
<dbReference type="EMBL" id="GG672192">
    <property type="protein sequence ID" value="EER17249.1"/>
    <property type="molecule type" value="Genomic_DNA"/>
</dbReference>
<evidence type="ECO:0000256" key="2">
    <source>
        <dbReference type="SAM" id="MobiDB-lite"/>
    </source>
</evidence>
<feature type="coiled-coil region" evidence="1">
    <location>
        <begin position="431"/>
        <end position="479"/>
    </location>
</feature>
<dbReference type="OrthoDB" id="446394at2759"/>
<dbReference type="AlphaFoldDB" id="C5KE37"/>
<name>C5KE37_PERM5</name>
<organism evidence="4">
    <name type="scientific">Perkinsus marinus (strain ATCC 50983 / TXsc)</name>
    <dbReference type="NCBI Taxonomy" id="423536"/>
    <lineage>
        <taxon>Eukaryota</taxon>
        <taxon>Sar</taxon>
        <taxon>Alveolata</taxon>
        <taxon>Perkinsozoa</taxon>
        <taxon>Perkinsea</taxon>
        <taxon>Perkinsida</taxon>
        <taxon>Perkinsidae</taxon>
        <taxon>Perkinsus</taxon>
    </lineage>
</organism>
<dbReference type="InParanoid" id="C5KE37"/>
<sequence length="559" mass="64708">MDKENDVTSAVRANPPLPATSSGKVSCSIRGANLERHEAERMARRAQENLEAKIADLARARATDELRAKDEVERLNWKAERAREELEDERSRYEERIRRLEEQRSLDKQRAEEELRRAVADEAKRQELAMERIVHQHRREVDALKSDHDREIHLLKRKHDAEMASLKASSGERDKLSELTTQMVAHMTQWDDIASAVKGTTALTEQMKAEQLSARESFVKSLETSMKEQQRQIEMERSKLSELTREMEEEQKQHRLTREKESQRLEAEHVRLQELQETARQMQRDSKSALFSRETAVESAVRNLNEQKLALESQQKAFELDREDQERRLRSEWEKLRCVQKSVDLSLMATQRRANEAEVAVARHRDRAAAEMETIEKKSVQVNEDSAELKRRLVLLRQQEADVRADMNGMVEMASRLKNRAQQVAEAYAAAEHVRAEAHRLHAELSDRENELVEGAKEMEEMKREIEEQRLRVIEAETAVSARKLEMMNHTDTLGGITTETLVSASSQPNLRAALSSAQVGHRQSRSMSRVTTRPQLLRSVPDADKWRKLKEEAMQIDE</sequence>
<keyword evidence="4" id="KW-1185">Reference proteome</keyword>
<accession>C5KE37</accession>
<proteinExistence type="predicted"/>
<dbReference type="OMA" id="DDRMILM"/>
<feature type="region of interest" description="Disordered" evidence="2">
    <location>
        <begin position="514"/>
        <end position="534"/>
    </location>
</feature>
<evidence type="ECO:0000313" key="3">
    <source>
        <dbReference type="EMBL" id="EER17249.1"/>
    </source>
</evidence>
<feature type="coiled-coil region" evidence="1">
    <location>
        <begin position="29"/>
        <end position="117"/>
    </location>
</feature>
<protein>
    <submittedName>
        <fullName evidence="3">Mature-parasite-infected erythrocyte surface antigen, putative</fullName>
    </submittedName>
</protein>
<dbReference type="RefSeq" id="XP_002785453.1">
    <property type="nucleotide sequence ID" value="XM_002785407.1"/>
</dbReference>
<evidence type="ECO:0000313" key="4">
    <source>
        <dbReference type="Proteomes" id="UP000007800"/>
    </source>
</evidence>
<feature type="region of interest" description="Disordered" evidence="2">
    <location>
        <begin position="242"/>
        <end position="265"/>
    </location>
</feature>